<evidence type="ECO:0000313" key="2">
    <source>
        <dbReference type="EMBL" id="KAG2543087.1"/>
    </source>
</evidence>
<dbReference type="Proteomes" id="UP000823388">
    <property type="component" value="Chromosome 9N"/>
</dbReference>
<sequence>MLCSGELKKALSQGTRGHTAATTSPPPRNAPANLSTQSTPKTTRQPRNQSDPPQIRQSRQETVGEPARLGAETELPSHRKKEIDHRSKRLERGKSARNTYEMRREHVPLPAARRPCCCLFPTSLRSSARVFQSAASLGFSVELLALISPPLSAHQQL</sequence>
<feature type="compositionally biased region" description="Polar residues" evidence="1">
    <location>
        <begin position="32"/>
        <end position="61"/>
    </location>
</feature>
<name>A0A8T0N1M9_PANVG</name>
<keyword evidence="3" id="KW-1185">Reference proteome</keyword>
<dbReference type="EMBL" id="CM029054">
    <property type="protein sequence ID" value="KAG2543087.1"/>
    <property type="molecule type" value="Genomic_DNA"/>
</dbReference>
<feature type="region of interest" description="Disordered" evidence="1">
    <location>
        <begin position="1"/>
        <end position="99"/>
    </location>
</feature>
<reference evidence="2" key="1">
    <citation type="submission" date="2020-05" db="EMBL/GenBank/DDBJ databases">
        <title>WGS assembly of Panicum virgatum.</title>
        <authorList>
            <person name="Lovell J.T."/>
            <person name="Jenkins J."/>
            <person name="Shu S."/>
            <person name="Juenger T.E."/>
            <person name="Schmutz J."/>
        </authorList>
    </citation>
    <scope>NUCLEOTIDE SEQUENCE</scope>
    <source>
        <strain evidence="2">AP13</strain>
    </source>
</reference>
<accession>A0A8T0N1M9</accession>
<proteinExistence type="predicted"/>
<gene>
    <name evidence="2" type="ORF">PVAP13_9NG726077</name>
</gene>
<dbReference type="AlphaFoldDB" id="A0A8T0N1M9"/>
<comment type="caution">
    <text evidence="2">The sequence shown here is derived from an EMBL/GenBank/DDBJ whole genome shotgun (WGS) entry which is preliminary data.</text>
</comment>
<feature type="compositionally biased region" description="Polar residues" evidence="1">
    <location>
        <begin position="12"/>
        <end position="23"/>
    </location>
</feature>
<protein>
    <submittedName>
        <fullName evidence="2">Uncharacterized protein</fullName>
    </submittedName>
</protein>
<evidence type="ECO:0000256" key="1">
    <source>
        <dbReference type="SAM" id="MobiDB-lite"/>
    </source>
</evidence>
<evidence type="ECO:0000313" key="3">
    <source>
        <dbReference type="Proteomes" id="UP000823388"/>
    </source>
</evidence>
<feature type="compositionally biased region" description="Basic and acidic residues" evidence="1">
    <location>
        <begin position="75"/>
        <end position="99"/>
    </location>
</feature>
<organism evidence="2 3">
    <name type="scientific">Panicum virgatum</name>
    <name type="common">Blackwell switchgrass</name>
    <dbReference type="NCBI Taxonomy" id="38727"/>
    <lineage>
        <taxon>Eukaryota</taxon>
        <taxon>Viridiplantae</taxon>
        <taxon>Streptophyta</taxon>
        <taxon>Embryophyta</taxon>
        <taxon>Tracheophyta</taxon>
        <taxon>Spermatophyta</taxon>
        <taxon>Magnoliopsida</taxon>
        <taxon>Liliopsida</taxon>
        <taxon>Poales</taxon>
        <taxon>Poaceae</taxon>
        <taxon>PACMAD clade</taxon>
        <taxon>Panicoideae</taxon>
        <taxon>Panicodae</taxon>
        <taxon>Paniceae</taxon>
        <taxon>Panicinae</taxon>
        <taxon>Panicum</taxon>
        <taxon>Panicum sect. Hiantes</taxon>
    </lineage>
</organism>